<evidence type="ECO:0000313" key="2">
    <source>
        <dbReference type="EMBL" id="KAF7187532.1"/>
    </source>
</evidence>
<comment type="caution">
    <text evidence="2">The sequence shown here is derived from an EMBL/GenBank/DDBJ whole genome shotgun (WGS) entry which is preliminary data.</text>
</comment>
<evidence type="ECO:0000313" key="3">
    <source>
        <dbReference type="Proteomes" id="UP000660729"/>
    </source>
</evidence>
<feature type="region of interest" description="Disordered" evidence="1">
    <location>
        <begin position="222"/>
        <end position="260"/>
    </location>
</feature>
<feature type="compositionally biased region" description="Low complexity" evidence="1">
    <location>
        <begin position="231"/>
        <end position="243"/>
    </location>
</feature>
<evidence type="ECO:0000256" key="1">
    <source>
        <dbReference type="SAM" id="MobiDB-lite"/>
    </source>
</evidence>
<feature type="region of interest" description="Disordered" evidence="1">
    <location>
        <begin position="292"/>
        <end position="344"/>
    </location>
</feature>
<sequence>MGPNGLKGCDSTCKQRILYTNIDSAARIGVSLAEDAYNSADWCVSEDSCSRTIDSTCSMITRRLIEAAHDGLENVNEAEFWDIAERSMKRAAYWGADWGSRVLNRTSEEKSVNPDAMKRLKRTLKNFPYAPERSVVNRKALEEEMNKPLSGDDSLAEPTPSMQLKNLDPSFSTISPDMLDTEAEGGGGVCDIVPQFSKHWDKSWGHVTIDLCARFTHTTRSHPALTSSHLATTKSSTSADDSTIPSLPATTTQDAPAASNQTTGSLVTAILPNGSTAIVTAILPAATSDASSATTDALGSSDSAGLSSTSALHSTASKTSEKSTPATSTTEKDSTHNFRCSDTR</sequence>
<name>A0A8H6RBL8_9PEZI</name>
<feature type="compositionally biased region" description="Basic and acidic residues" evidence="1">
    <location>
        <begin position="330"/>
        <end position="344"/>
    </location>
</feature>
<proteinExistence type="predicted"/>
<dbReference type="EMBL" id="JABCIY010000227">
    <property type="protein sequence ID" value="KAF7187532.1"/>
    <property type="molecule type" value="Genomic_DNA"/>
</dbReference>
<dbReference type="Proteomes" id="UP000660729">
    <property type="component" value="Unassembled WGS sequence"/>
</dbReference>
<keyword evidence="3" id="KW-1185">Reference proteome</keyword>
<dbReference type="AlphaFoldDB" id="A0A8H6RBL8"/>
<accession>A0A8H6RBL8</accession>
<reference evidence="2" key="1">
    <citation type="submission" date="2020-04" db="EMBL/GenBank/DDBJ databases">
        <title>Draft genome resource of the tomato pathogen Pseudocercospora fuligena.</title>
        <authorList>
            <person name="Zaccaron A."/>
        </authorList>
    </citation>
    <scope>NUCLEOTIDE SEQUENCE</scope>
    <source>
        <strain evidence="2">PF001</strain>
    </source>
</reference>
<feature type="non-terminal residue" evidence="2">
    <location>
        <position position="1"/>
    </location>
</feature>
<protein>
    <submittedName>
        <fullName evidence="2">Uncharacterized protein</fullName>
    </submittedName>
</protein>
<gene>
    <name evidence="2" type="ORF">HII31_11156</name>
</gene>
<feature type="compositionally biased region" description="Polar residues" evidence="1">
    <location>
        <begin position="244"/>
        <end position="260"/>
    </location>
</feature>
<feature type="compositionally biased region" description="Low complexity" evidence="1">
    <location>
        <begin position="292"/>
        <end position="318"/>
    </location>
</feature>
<feature type="region of interest" description="Disordered" evidence="1">
    <location>
        <begin position="144"/>
        <end position="163"/>
    </location>
</feature>
<organism evidence="2 3">
    <name type="scientific">Pseudocercospora fuligena</name>
    <dbReference type="NCBI Taxonomy" id="685502"/>
    <lineage>
        <taxon>Eukaryota</taxon>
        <taxon>Fungi</taxon>
        <taxon>Dikarya</taxon>
        <taxon>Ascomycota</taxon>
        <taxon>Pezizomycotina</taxon>
        <taxon>Dothideomycetes</taxon>
        <taxon>Dothideomycetidae</taxon>
        <taxon>Mycosphaerellales</taxon>
        <taxon>Mycosphaerellaceae</taxon>
        <taxon>Pseudocercospora</taxon>
    </lineage>
</organism>